<organism evidence="6 7">
    <name type="scientific">Mycolicibacterium fluoranthenivorans</name>
    <dbReference type="NCBI Taxonomy" id="258505"/>
    <lineage>
        <taxon>Bacteria</taxon>
        <taxon>Bacillati</taxon>
        <taxon>Actinomycetota</taxon>
        <taxon>Actinomycetes</taxon>
        <taxon>Mycobacteriales</taxon>
        <taxon>Mycobacteriaceae</taxon>
        <taxon>Mycolicibacterium</taxon>
    </lineage>
</organism>
<dbReference type="PROSITE" id="PS50977">
    <property type="entry name" value="HTH_TETR_2"/>
    <property type="match status" value="1"/>
</dbReference>
<name>A0A1G4WKG4_9MYCO</name>
<dbReference type="InterPro" id="IPR009057">
    <property type="entry name" value="Homeodomain-like_sf"/>
</dbReference>
<dbReference type="EMBL" id="FMUB01000007">
    <property type="protein sequence ID" value="SCX24154.1"/>
    <property type="molecule type" value="Genomic_DNA"/>
</dbReference>
<dbReference type="Proteomes" id="UP000199707">
    <property type="component" value="Unassembled WGS sequence"/>
</dbReference>
<dbReference type="RefSeq" id="WP_090359312.1">
    <property type="nucleotide sequence ID" value="NZ_FMUB01000007.1"/>
</dbReference>
<keyword evidence="3" id="KW-0804">Transcription</keyword>
<evidence type="ECO:0000256" key="2">
    <source>
        <dbReference type="ARBA" id="ARBA00023125"/>
    </source>
</evidence>
<dbReference type="InterPro" id="IPR049445">
    <property type="entry name" value="TetR_SbtR-like_C"/>
</dbReference>
<dbReference type="Gene3D" id="1.10.357.10">
    <property type="entry name" value="Tetracycline Repressor, domain 2"/>
    <property type="match status" value="1"/>
</dbReference>
<keyword evidence="2 4" id="KW-0238">DNA-binding</keyword>
<dbReference type="SUPFAM" id="SSF46689">
    <property type="entry name" value="Homeodomain-like"/>
    <property type="match status" value="1"/>
</dbReference>
<sequence>MSARDLFPYDQTREVHVRRDATSNREKLVTAAEQVFAEHGPDATLDDIATAAGVGPATLYRRFANKEALVREVLAGFFQRLIDVAGVAEQAPADEGVELFLRTVGVELAEKSGLSAPVWGDLAPRALVDELRRRATGLLTRAQQAGAVRADLTPDDITIAVWALRGVIQSERIDPAHRGRHRWERHLDTIMQGFRPPAAAAGSPRGS</sequence>
<gene>
    <name evidence="6" type="ORF">SAMN02799620_03609</name>
</gene>
<proteinExistence type="predicted"/>
<evidence type="ECO:0000256" key="4">
    <source>
        <dbReference type="PROSITE-ProRule" id="PRU00335"/>
    </source>
</evidence>
<accession>A0A1G4WKG4</accession>
<dbReference type="PANTHER" id="PTHR30055">
    <property type="entry name" value="HTH-TYPE TRANSCRIPTIONAL REGULATOR RUTR"/>
    <property type="match status" value="1"/>
</dbReference>
<feature type="domain" description="HTH tetR-type" evidence="5">
    <location>
        <begin position="22"/>
        <end position="81"/>
    </location>
</feature>
<dbReference type="STRING" id="1502745.SAMN02799620_03609"/>
<evidence type="ECO:0000313" key="6">
    <source>
        <dbReference type="EMBL" id="SCX24154.1"/>
    </source>
</evidence>
<evidence type="ECO:0000256" key="1">
    <source>
        <dbReference type="ARBA" id="ARBA00023015"/>
    </source>
</evidence>
<dbReference type="SUPFAM" id="SSF48498">
    <property type="entry name" value="Tetracyclin repressor-like, C-terminal domain"/>
    <property type="match status" value="1"/>
</dbReference>
<feature type="DNA-binding region" description="H-T-H motif" evidence="4">
    <location>
        <begin position="44"/>
        <end position="63"/>
    </location>
</feature>
<evidence type="ECO:0000313" key="7">
    <source>
        <dbReference type="Proteomes" id="UP000199707"/>
    </source>
</evidence>
<evidence type="ECO:0000259" key="5">
    <source>
        <dbReference type="PROSITE" id="PS50977"/>
    </source>
</evidence>
<dbReference type="Pfam" id="PF21597">
    <property type="entry name" value="TetR_C_43"/>
    <property type="match status" value="1"/>
</dbReference>
<dbReference type="InterPro" id="IPR050109">
    <property type="entry name" value="HTH-type_TetR-like_transc_reg"/>
</dbReference>
<dbReference type="PANTHER" id="PTHR30055:SF234">
    <property type="entry name" value="HTH-TYPE TRANSCRIPTIONAL REGULATOR BETI"/>
    <property type="match status" value="1"/>
</dbReference>
<dbReference type="InterPro" id="IPR036271">
    <property type="entry name" value="Tet_transcr_reg_TetR-rel_C_sf"/>
</dbReference>
<dbReference type="GO" id="GO:0003700">
    <property type="term" value="F:DNA-binding transcription factor activity"/>
    <property type="evidence" value="ECO:0007669"/>
    <property type="project" value="TreeGrafter"/>
</dbReference>
<reference evidence="7" key="1">
    <citation type="submission" date="2016-10" db="EMBL/GenBank/DDBJ databases">
        <authorList>
            <person name="Varghese N."/>
            <person name="Submissions S."/>
        </authorList>
    </citation>
    <scope>NUCLEOTIDE SEQUENCE [LARGE SCALE GENOMIC DNA]</scope>
    <source>
        <strain evidence="7">UNC267MFSha1.1M11</strain>
    </source>
</reference>
<dbReference type="GO" id="GO:0000976">
    <property type="term" value="F:transcription cis-regulatory region binding"/>
    <property type="evidence" value="ECO:0007669"/>
    <property type="project" value="TreeGrafter"/>
</dbReference>
<dbReference type="AlphaFoldDB" id="A0A1G4WKG4"/>
<dbReference type="InterPro" id="IPR001647">
    <property type="entry name" value="HTH_TetR"/>
</dbReference>
<protein>
    <submittedName>
        <fullName evidence="6">Transcriptional regulator, TetR family</fullName>
    </submittedName>
</protein>
<evidence type="ECO:0000256" key="3">
    <source>
        <dbReference type="ARBA" id="ARBA00023163"/>
    </source>
</evidence>
<dbReference type="PROSITE" id="PS01081">
    <property type="entry name" value="HTH_TETR_1"/>
    <property type="match status" value="1"/>
</dbReference>
<dbReference type="InterPro" id="IPR023772">
    <property type="entry name" value="DNA-bd_HTH_TetR-type_CS"/>
</dbReference>
<dbReference type="Pfam" id="PF00440">
    <property type="entry name" value="TetR_N"/>
    <property type="match status" value="1"/>
</dbReference>
<dbReference type="PRINTS" id="PR00455">
    <property type="entry name" value="HTHTETR"/>
</dbReference>
<keyword evidence="1" id="KW-0805">Transcription regulation</keyword>